<proteinExistence type="predicted"/>
<dbReference type="RefSeq" id="WP_119549602.1">
    <property type="nucleotide sequence ID" value="NZ_QXIR01000052.1"/>
</dbReference>
<accession>A0A3A1QRW6</accession>
<gene>
    <name evidence="2" type="ORF">D3H55_22705</name>
</gene>
<sequence>MWQKRVRIRGEFGQKSGGVAEKSPNPGWIRTEIGQCGRNESESGVNSDRNPAEWQKRVRIRGEFGQKSVSVAEKSPNPG</sequence>
<evidence type="ECO:0000313" key="3">
    <source>
        <dbReference type="Proteomes" id="UP000265801"/>
    </source>
</evidence>
<keyword evidence="3" id="KW-1185">Reference proteome</keyword>
<dbReference type="Proteomes" id="UP000265801">
    <property type="component" value="Unassembled WGS sequence"/>
</dbReference>
<protein>
    <submittedName>
        <fullName evidence="2">Uncharacterized protein</fullName>
    </submittedName>
</protein>
<reference evidence="2 3" key="1">
    <citation type="submission" date="2018-09" db="EMBL/GenBank/DDBJ databases">
        <title>Bacillus saliacetes sp. nov., isolated from Thai shrimp paste (Ka-pi).</title>
        <authorList>
            <person name="Daroonpunt R."/>
            <person name="Tanasupawat S."/>
            <person name="Yiamsombut S."/>
        </authorList>
    </citation>
    <scope>NUCLEOTIDE SEQUENCE [LARGE SCALE GENOMIC DNA]</scope>
    <source>
        <strain evidence="2 3">SKP7-4</strain>
    </source>
</reference>
<dbReference type="EMBL" id="QXIR01000052">
    <property type="protein sequence ID" value="RIW27655.1"/>
    <property type="molecule type" value="Genomic_DNA"/>
</dbReference>
<evidence type="ECO:0000313" key="2">
    <source>
        <dbReference type="EMBL" id="RIW27655.1"/>
    </source>
</evidence>
<feature type="region of interest" description="Disordered" evidence="1">
    <location>
        <begin position="1"/>
        <end position="29"/>
    </location>
</feature>
<name>A0A3A1QRW6_9BACI</name>
<evidence type="ECO:0000256" key="1">
    <source>
        <dbReference type="SAM" id="MobiDB-lite"/>
    </source>
</evidence>
<comment type="caution">
    <text evidence="2">The sequence shown here is derived from an EMBL/GenBank/DDBJ whole genome shotgun (WGS) entry which is preliminary data.</text>
</comment>
<dbReference type="AlphaFoldDB" id="A0A3A1QRW6"/>
<organism evidence="2 3">
    <name type="scientific">Bacillus salacetis</name>
    <dbReference type="NCBI Taxonomy" id="2315464"/>
    <lineage>
        <taxon>Bacteria</taxon>
        <taxon>Bacillati</taxon>
        <taxon>Bacillota</taxon>
        <taxon>Bacilli</taxon>
        <taxon>Bacillales</taxon>
        <taxon>Bacillaceae</taxon>
        <taxon>Bacillus</taxon>
    </lineage>
</organism>